<dbReference type="EMBL" id="FWFG01000068">
    <property type="protein sequence ID" value="SLM92295.1"/>
    <property type="molecule type" value="Genomic_DNA"/>
</dbReference>
<feature type="compositionally biased region" description="Low complexity" evidence="2">
    <location>
        <begin position="110"/>
        <end position="130"/>
    </location>
</feature>
<dbReference type="PROSITE" id="PS01148">
    <property type="entry name" value="UPF0033"/>
    <property type="match status" value="1"/>
</dbReference>
<dbReference type="InterPro" id="IPR036868">
    <property type="entry name" value="TusA-like_sf"/>
</dbReference>
<organism evidence="4 5">
    <name type="scientific">Brachybacterium nesterenkovii</name>
    <dbReference type="NCBI Taxonomy" id="47847"/>
    <lineage>
        <taxon>Bacteria</taxon>
        <taxon>Bacillati</taxon>
        <taxon>Actinomycetota</taxon>
        <taxon>Actinomycetes</taxon>
        <taxon>Micrococcales</taxon>
        <taxon>Dermabacteraceae</taxon>
        <taxon>Brachybacterium</taxon>
    </lineage>
</organism>
<dbReference type="PANTHER" id="PTHR33279">
    <property type="entry name" value="SULFUR CARRIER PROTEIN YEDF-RELATED"/>
    <property type="match status" value="1"/>
</dbReference>
<sequence length="147" mass="15243">MSTTDDTARPAPEFEVDLCGESCPYPVIRTLEAIDALEPGALLEVATDCPQSFRNIPDEAVAYGSRMIGEPIREGARMSFLIEVGERPVDAKAARKRAAQRATPGADAPGATCSTGTQGSAGAAGAGSDAPIAVPRRGLRGLFGRRA</sequence>
<comment type="similarity">
    <text evidence="1">Belongs to the sulfur carrier protein TusA family.</text>
</comment>
<evidence type="ECO:0000313" key="4">
    <source>
        <dbReference type="EMBL" id="SLM92295.1"/>
    </source>
</evidence>
<accession>A0A1X6X1G3</accession>
<gene>
    <name evidence="4" type="ORF">FM110_07850</name>
</gene>
<dbReference type="RefSeq" id="WP_087104216.1">
    <property type="nucleotide sequence ID" value="NZ_FWFG01000068.1"/>
</dbReference>
<feature type="region of interest" description="Disordered" evidence="2">
    <location>
        <begin position="93"/>
        <end position="147"/>
    </location>
</feature>
<dbReference type="Proteomes" id="UP000195981">
    <property type="component" value="Unassembled WGS sequence"/>
</dbReference>
<dbReference type="PANTHER" id="PTHR33279:SF6">
    <property type="entry name" value="SULFUR CARRIER PROTEIN YEDF-RELATED"/>
    <property type="match status" value="1"/>
</dbReference>
<feature type="domain" description="UPF0033" evidence="3">
    <location>
        <begin position="16"/>
        <end position="40"/>
    </location>
</feature>
<evidence type="ECO:0000256" key="2">
    <source>
        <dbReference type="SAM" id="MobiDB-lite"/>
    </source>
</evidence>
<dbReference type="NCBIfam" id="NF008242">
    <property type="entry name" value="PRK11018.1"/>
    <property type="match status" value="1"/>
</dbReference>
<proteinExistence type="inferred from homology"/>
<dbReference type="Gene3D" id="3.30.110.40">
    <property type="entry name" value="TusA-like domain"/>
    <property type="match status" value="1"/>
</dbReference>
<evidence type="ECO:0000256" key="1">
    <source>
        <dbReference type="ARBA" id="ARBA00008984"/>
    </source>
</evidence>
<dbReference type="Pfam" id="PF01206">
    <property type="entry name" value="TusA"/>
    <property type="match status" value="1"/>
</dbReference>
<dbReference type="SUPFAM" id="SSF64307">
    <property type="entry name" value="SirA-like"/>
    <property type="match status" value="1"/>
</dbReference>
<evidence type="ECO:0000259" key="3">
    <source>
        <dbReference type="PROSITE" id="PS01148"/>
    </source>
</evidence>
<dbReference type="OrthoDB" id="5325383at2"/>
<evidence type="ECO:0000313" key="5">
    <source>
        <dbReference type="Proteomes" id="UP000195981"/>
    </source>
</evidence>
<feature type="compositionally biased region" description="Basic residues" evidence="2">
    <location>
        <begin position="137"/>
        <end position="147"/>
    </location>
</feature>
<reference evidence="4 5" key="1">
    <citation type="submission" date="2017-02" db="EMBL/GenBank/DDBJ databases">
        <authorList>
            <person name="Peterson S.W."/>
        </authorList>
    </citation>
    <scope>NUCLEOTIDE SEQUENCE [LARGE SCALE GENOMIC DNA]</scope>
    <source>
        <strain evidence="4 5">CIP104813</strain>
    </source>
</reference>
<name>A0A1X6X1G3_9MICO</name>
<dbReference type="InterPro" id="IPR001455">
    <property type="entry name" value="TusA-like"/>
</dbReference>
<protein>
    <submittedName>
        <fullName evidence="4">UPF0033 protein YedF</fullName>
    </submittedName>
</protein>
<keyword evidence="5" id="KW-1185">Reference proteome</keyword>
<dbReference type="AlphaFoldDB" id="A0A1X6X1G3"/>